<comment type="caution">
    <text evidence="2">The sequence shown here is derived from an EMBL/GenBank/DDBJ whole genome shotgun (WGS) entry which is preliminary data.</text>
</comment>
<evidence type="ECO:0008006" key="4">
    <source>
        <dbReference type="Google" id="ProtNLM"/>
    </source>
</evidence>
<keyword evidence="1" id="KW-0812">Transmembrane</keyword>
<evidence type="ECO:0000256" key="1">
    <source>
        <dbReference type="SAM" id="Phobius"/>
    </source>
</evidence>
<protein>
    <recommendedName>
        <fullName evidence="4">Transmembrane protein</fullName>
    </recommendedName>
</protein>
<dbReference type="VEuPathDB" id="TriTrypDB:LtaPh_3634800"/>
<keyword evidence="1" id="KW-1133">Transmembrane helix</keyword>
<gene>
    <name evidence="2" type="ORF">LtaPh_3634800</name>
</gene>
<keyword evidence="3" id="KW-1185">Reference proteome</keyword>
<proteinExistence type="predicted"/>
<keyword evidence="1" id="KW-0472">Membrane</keyword>
<dbReference type="OrthoDB" id="249894at2759"/>
<dbReference type="Proteomes" id="UP000419144">
    <property type="component" value="Unassembled WGS sequence"/>
</dbReference>
<dbReference type="AlphaFoldDB" id="A0A640KWP2"/>
<accession>A0A640KWP2</accession>
<reference evidence="2" key="1">
    <citation type="submission" date="2019-11" db="EMBL/GenBank/DDBJ databases">
        <title>Leishmania tarentolae CDS.</title>
        <authorList>
            <person name="Goto Y."/>
            <person name="Yamagishi J."/>
        </authorList>
    </citation>
    <scope>NUCLEOTIDE SEQUENCE [LARGE SCALE GENOMIC DNA]</scope>
    <source>
        <strain evidence="2">Parrot Tar II</strain>
    </source>
</reference>
<dbReference type="EMBL" id="BLBS01000057">
    <property type="protein sequence ID" value="GET93424.1"/>
    <property type="molecule type" value="Genomic_DNA"/>
</dbReference>
<dbReference type="PANTHER" id="PTHR40736:SF1">
    <property type="match status" value="1"/>
</dbReference>
<sequence>MFGGRKVCGTFTLRVWERLSCVPVPRCWRFLESREGSCPFTRSAYIDGLVLSLLLCVHFSAIHRPPPPVPFTALASTNAEPSFLSGVHFFFAFLYALTLTAPVAEQRSGSSLHPQIEVGTEIEKHGGGERTQAAIMFRRSSSVMRRAVSAFLKEPGEAKTFQETLAACKAENRDFASMLSSDFLLLQSKLFKYRIARLGEETRYVIKHPFGCFPSMDMALFHLVVLPLVFFAAMCIGRGSSRPLVQPPAARAEAATEAAANANAPAAEQTESK</sequence>
<evidence type="ECO:0000313" key="2">
    <source>
        <dbReference type="EMBL" id="GET93424.1"/>
    </source>
</evidence>
<evidence type="ECO:0000313" key="3">
    <source>
        <dbReference type="Proteomes" id="UP000419144"/>
    </source>
</evidence>
<name>A0A640KWP2_LEITA</name>
<feature type="transmembrane region" description="Helical" evidence="1">
    <location>
        <begin position="83"/>
        <end position="104"/>
    </location>
</feature>
<organism evidence="2 3">
    <name type="scientific">Leishmania tarentolae</name>
    <name type="common">Sauroleishmania tarentolae</name>
    <dbReference type="NCBI Taxonomy" id="5689"/>
    <lineage>
        <taxon>Eukaryota</taxon>
        <taxon>Discoba</taxon>
        <taxon>Euglenozoa</taxon>
        <taxon>Kinetoplastea</taxon>
        <taxon>Metakinetoplastina</taxon>
        <taxon>Trypanosomatida</taxon>
        <taxon>Trypanosomatidae</taxon>
        <taxon>Leishmaniinae</taxon>
        <taxon>Leishmania</taxon>
        <taxon>lizard Leishmania</taxon>
    </lineage>
</organism>
<feature type="transmembrane region" description="Helical" evidence="1">
    <location>
        <begin position="219"/>
        <end position="239"/>
    </location>
</feature>
<dbReference type="PANTHER" id="PTHR40736">
    <property type="match status" value="1"/>
</dbReference>